<dbReference type="PANTHER" id="PTHR32294">
    <property type="entry name" value="DNA POLYMERASE III SUBUNIT ALPHA"/>
    <property type="match status" value="1"/>
</dbReference>
<dbReference type="KEGG" id="vg:77924879"/>
<proteinExistence type="predicted"/>
<organism evidence="6 7">
    <name type="scientific">Mycobacterium phage Onyinye</name>
    <dbReference type="NCBI Taxonomy" id="2686235"/>
    <lineage>
        <taxon>Viruses</taxon>
        <taxon>Duplodnaviria</taxon>
        <taxon>Heunggongvirae</taxon>
        <taxon>Uroviricota</taxon>
        <taxon>Caudoviricetes</taxon>
        <taxon>Onyinyevirus</taxon>
        <taxon>Onyinyevirus onyinye</taxon>
    </lineage>
</organism>
<dbReference type="Gene3D" id="1.10.150.870">
    <property type="match status" value="1"/>
</dbReference>
<evidence type="ECO:0000313" key="6">
    <source>
        <dbReference type="EMBL" id="QHB37488.1"/>
    </source>
</evidence>
<dbReference type="Pfam" id="PF17657">
    <property type="entry name" value="DNA_pol3_finger"/>
    <property type="match status" value="1"/>
</dbReference>
<dbReference type="GO" id="GO:0003677">
    <property type="term" value="F:DNA binding"/>
    <property type="evidence" value="ECO:0007669"/>
    <property type="project" value="InterPro"/>
</dbReference>
<dbReference type="InterPro" id="IPR040982">
    <property type="entry name" value="DNA_pol3_finger"/>
</dbReference>
<gene>
    <name evidence="6" type="primary">84</name>
    <name evidence="6" type="ORF">SEA_ONYINYE_84</name>
</gene>
<evidence type="ECO:0000259" key="5">
    <source>
        <dbReference type="SMART" id="SM00278"/>
    </source>
</evidence>
<keyword evidence="3" id="KW-0235">DNA replication</keyword>
<keyword evidence="2" id="KW-0548">Nucleotidyltransferase</keyword>
<evidence type="ECO:0000256" key="1">
    <source>
        <dbReference type="ARBA" id="ARBA00022679"/>
    </source>
</evidence>
<dbReference type="GO" id="GO:0006260">
    <property type="term" value="P:DNA replication"/>
    <property type="evidence" value="ECO:0007669"/>
    <property type="project" value="UniProtKB-KW"/>
</dbReference>
<protein>
    <submittedName>
        <fullName evidence="6">DnaE-like DNA polymerase III</fullName>
    </submittedName>
</protein>
<dbReference type="GeneID" id="77924879"/>
<reference evidence="6 7" key="1">
    <citation type="submission" date="2019-12" db="EMBL/GenBank/DDBJ databases">
        <authorList>
            <person name="Ayuk M.A."/>
            <person name="Robinson C.J."/>
            <person name="Anderson W.A."/>
            <person name="Ullah H."/>
            <person name="Gugssa A."/>
            <person name="Somiranjan G."/>
            <person name="Allen A."/>
            <person name="Lourds M.F."/>
            <person name="Quagraine B.K."/>
            <person name="Smith M."/>
            <person name="Moore M."/>
            <person name="Oliver J."/>
            <person name="Irabor E."/>
            <person name="Roy S.D."/>
            <person name="Bassey G."/>
            <person name="Louis B.N."/>
            <person name="Adu D."/>
            <person name="Akhimien C.E."/>
            <person name="Annor K."/>
            <person name="Archibald A."/>
            <person name="Ashagre K.C."/>
            <person name="Baity M.R."/>
            <person name="Barnes K.J."/>
            <person name="Barrios L.E."/>
            <person name="Black A.C."/>
            <person name="Bowen'Kauth M.S."/>
            <person name="Bowman K.N."/>
            <person name="Breaux D.L."/>
            <person name="Brooks J.A."/>
            <person name="Bwayili H.A."/>
            <person name="Caine T."/>
            <person name="Williams A.Y."/>
            <person name="Norris L.J."/>
            <person name="Nwozo E.O."/>
            <person name="Prosper P.L."/>
            <person name="Rankin N.A."/>
            <person name="Richardson K.M."/>
            <person name="Robinson D.M."/>
            <person name="Salters D.J."/>
            <person name="Savage M.A."/>
            <person name="Solomon S.M."/>
            <person name="Williams L.R."/>
            <person name="Curtis N."/>
            <person name="Garlena R.A."/>
            <person name="Russell D.A."/>
            <person name="Pope W.H."/>
            <person name="Jacobs-Sera D."/>
            <person name="Hatfull G.F."/>
        </authorList>
    </citation>
    <scope>NUCLEOTIDE SEQUENCE [LARGE SCALE GENOMIC DNA]</scope>
</reference>
<dbReference type="InterPro" id="IPR003583">
    <property type="entry name" value="Hlx-hairpin-Hlx_DNA-bd_motif"/>
</dbReference>
<name>A0A6B9LD37_9CAUD</name>
<dbReference type="SUPFAM" id="SSF47781">
    <property type="entry name" value="RuvA domain 2-like"/>
    <property type="match status" value="1"/>
</dbReference>
<evidence type="ECO:0000256" key="3">
    <source>
        <dbReference type="ARBA" id="ARBA00022705"/>
    </source>
</evidence>
<dbReference type="InterPro" id="IPR011708">
    <property type="entry name" value="DNA_pol3_alpha_NTPase_dom"/>
</dbReference>
<dbReference type="RefSeq" id="YP_010649333.1">
    <property type="nucleotide sequence ID" value="NC_070765.1"/>
</dbReference>
<dbReference type="Proteomes" id="UP000463915">
    <property type="component" value="Segment"/>
</dbReference>
<keyword evidence="4" id="KW-0239">DNA-directed DNA polymerase</keyword>
<feature type="domain" description="Helix-hairpin-helix DNA-binding motif class 1" evidence="5">
    <location>
        <begin position="557"/>
        <end position="576"/>
    </location>
</feature>
<dbReference type="EMBL" id="MN813687">
    <property type="protein sequence ID" value="QHB37488.1"/>
    <property type="molecule type" value="Genomic_DNA"/>
</dbReference>
<dbReference type="SMART" id="SM00278">
    <property type="entry name" value="HhH1"/>
    <property type="match status" value="2"/>
</dbReference>
<feature type="domain" description="Helix-hairpin-helix DNA-binding motif class 1" evidence="5">
    <location>
        <begin position="589"/>
        <end position="608"/>
    </location>
</feature>
<dbReference type="InterPro" id="IPR010994">
    <property type="entry name" value="RuvA_2-like"/>
</dbReference>
<dbReference type="GO" id="GO:0008408">
    <property type="term" value="F:3'-5' exonuclease activity"/>
    <property type="evidence" value="ECO:0007669"/>
    <property type="project" value="InterPro"/>
</dbReference>
<dbReference type="GO" id="GO:0003887">
    <property type="term" value="F:DNA-directed DNA polymerase activity"/>
    <property type="evidence" value="ECO:0007669"/>
    <property type="project" value="UniProtKB-KW"/>
</dbReference>
<dbReference type="NCBIfam" id="TIGR00594">
    <property type="entry name" value="polc"/>
    <property type="match status" value="1"/>
</dbReference>
<dbReference type="GO" id="GO:0006281">
    <property type="term" value="P:DNA repair"/>
    <property type="evidence" value="ECO:0007669"/>
    <property type="project" value="InterPro"/>
</dbReference>
<evidence type="ECO:0000256" key="4">
    <source>
        <dbReference type="ARBA" id="ARBA00022932"/>
    </source>
</evidence>
<evidence type="ECO:0000256" key="2">
    <source>
        <dbReference type="ARBA" id="ARBA00022695"/>
    </source>
</evidence>
<dbReference type="InterPro" id="IPR004805">
    <property type="entry name" value="DnaE2/DnaE/PolC"/>
</dbReference>
<sequence>MATRPDLATYTVDMVSTPEAIALLRTWLNFGWDYRIDVTGNTNMLRDPQAYIDRVEHELKLIVDKGFVDYFLVTSDIVRWAKDHGILVGPGRGSASASLVCYLLRITEIDPIVFHRLMFERFIDPTRSELPDIDLDFDDERRHEVFEYCERKYGADKVGKMANFMRYKGKNSIDDVARVYNIPKWEAEQVKKLIIERGGGDSRESNSLEDTFAVFPRAREVADRHPQILNAIRLEGGYRGMGVHAAGMVISNTPITDSCATYTKTTAGVETSVVAFDKKDSKYLGFLKLDILGLSTMNVIAKAAEFVGMSIEDVYRIPLDDKKTMKAFKRGDVVGIFQFEGRATRLVCKDVKPDTFQELVDINSLSRPGPLFSGTTAQYVDIKHGRAWPESLHPVVDEETEHTHGQIIFQEQILRIIKRIGGFPMDRVHEIRQIISQKLGESQFGSFYERFEHGAKEIHGIDSELALKIWRFMVTSATYTFVTAHSTGYSLISWWCMWFKVHHPAAFYAARLRKEADEYKRTKLIKDALNHGVEVVPPDPLFSEESWTPEHGNTVRAGFIQIPGVGPKTAQAILDYLESNYWETAPTWRDLIKVKGIGPKTIEKIEAFVNDPDPFGVNRIRRILEGVRRDLQGGKWGIPEPTHTSDELAEDGSFDVVWVGIPLSKEYKDIVEDERARTDKSTEEILASIKDPELTKLCVVKCIDDGDEDVHCRINRWEFPRFADRLEDLRTNGKDVIIVQGRKRDGFGTNIVVREMWALELD</sequence>
<dbReference type="Pfam" id="PF07733">
    <property type="entry name" value="DNA_pol3_alpha"/>
    <property type="match status" value="1"/>
</dbReference>
<keyword evidence="1" id="KW-0808">Transferase</keyword>
<keyword evidence="7" id="KW-1185">Reference proteome</keyword>
<evidence type="ECO:0000313" key="7">
    <source>
        <dbReference type="Proteomes" id="UP000463915"/>
    </source>
</evidence>
<accession>A0A6B9LD37</accession>
<dbReference type="Pfam" id="PF12836">
    <property type="entry name" value="HHH_3"/>
    <property type="match status" value="1"/>
</dbReference>